<evidence type="ECO:0000313" key="3">
    <source>
        <dbReference type="Proteomes" id="UP000187941"/>
    </source>
</evidence>
<protein>
    <recommendedName>
        <fullName evidence="1">DUF6883 domain-containing protein</fullName>
    </recommendedName>
</protein>
<dbReference type="Proteomes" id="UP000187941">
    <property type="component" value="Chromosome"/>
</dbReference>
<accession>A0A1P9WRV3</accession>
<evidence type="ECO:0000313" key="2">
    <source>
        <dbReference type="EMBL" id="AQG78108.1"/>
    </source>
</evidence>
<dbReference type="KEGG" id="smon:AWR27_01315"/>
<dbReference type="Pfam" id="PF21814">
    <property type="entry name" value="DUF6883"/>
    <property type="match status" value="1"/>
</dbReference>
<keyword evidence="3" id="KW-1185">Reference proteome</keyword>
<dbReference type="STRING" id="1178516.AWR27_01315"/>
<dbReference type="RefSeq" id="WP_198045087.1">
    <property type="nucleotide sequence ID" value="NZ_CP014263.1"/>
</dbReference>
<dbReference type="EMBL" id="CP014263">
    <property type="protein sequence ID" value="AQG78108.1"/>
    <property type="molecule type" value="Genomic_DNA"/>
</dbReference>
<gene>
    <name evidence="2" type="ORF">AWR27_01315</name>
</gene>
<evidence type="ECO:0000259" key="1">
    <source>
        <dbReference type="Pfam" id="PF21814"/>
    </source>
</evidence>
<feature type="domain" description="DUF6883" evidence="1">
    <location>
        <begin position="7"/>
        <end position="104"/>
    </location>
</feature>
<dbReference type="InterPro" id="IPR049250">
    <property type="entry name" value="DUF6883"/>
</dbReference>
<organism evidence="2 3">
    <name type="scientific">Spirosoma montaniterrae</name>
    <dbReference type="NCBI Taxonomy" id="1178516"/>
    <lineage>
        <taxon>Bacteria</taxon>
        <taxon>Pseudomonadati</taxon>
        <taxon>Bacteroidota</taxon>
        <taxon>Cytophagia</taxon>
        <taxon>Cytophagales</taxon>
        <taxon>Cytophagaceae</taxon>
        <taxon>Spirosoma</taxon>
    </lineage>
</organism>
<name>A0A1P9WRV3_9BACT</name>
<proteinExistence type="predicted"/>
<dbReference type="AlphaFoldDB" id="A0A1P9WRV3"/>
<sequence>MLRIDGKVIIESRKITEYLLIWKAESDKSAFLQRLGYSLDNWQELEADIRYIIAEGSAIYSRPAPFGGDLYQVKGTLRNFGVITVWLYLAEPTSWRFVTLFPQKS</sequence>
<reference evidence="2 3" key="1">
    <citation type="submission" date="2016-01" db="EMBL/GenBank/DDBJ databases">
        <authorList>
            <person name="Oliw E.H."/>
        </authorList>
    </citation>
    <scope>NUCLEOTIDE SEQUENCE [LARGE SCALE GENOMIC DNA]</scope>
    <source>
        <strain evidence="2 3">DY10</strain>
    </source>
</reference>